<accession>A0ACC5Z103</accession>
<dbReference type="EMBL" id="CM040990">
    <property type="protein sequence ID" value="MCJ8741554.1"/>
    <property type="molecule type" value="Genomic_DNA"/>
</dbReference>
<proteinExistence type="predicted"/>
<organism evidence="1 2">
    <name type="scientific">Pangasius djambal</name>
    <dbReference type="NCBI Taxonomy" id="1691987"/>
    <lineage>
        <taxon>Eukaryota</taxon>
        <taxon>Metazoa</taxon>
        <taxon>Chordata</taxon>
        <taxon>Craniata</taxon>
        <taxon>Vertebrata</taxon>
        <taxon>Euteleostomi</taxon>
        <taxon>Actinopterygii</taxon>
        <taxon>Neopterygii</taxon>
        <taxon>Teleostei</taxon>
        <taxon>Ostariophysi</taxon>
        <taxon>Siluriformes</taxon>
        <taxon>Pangasiidae</taxon>
        <taxon>Pangasius</taxon>
    </lineage>
</organism>
<sequence length="97" mass="10751">GSWANSVALPVPVCFWFSLLQDAALRVSQSTEIVATGVHLLYSFEKKTRRVTKQEVRTSLPTFSRLTAGAKSPGETWLLPAVDVTVFTRLIEYLAPQ</sequence>
<gene>
    <name evidence="1" type="ORF">PDJAM_G00072040</name>
</gene>
<keyword evidence="2" id="KW-1185">Reference proteome</keyword>
<dbReference type="Proteomes" id="UP000830395">
    <property type="component" value="Chromosome 16"/>
</dbReference>
<name>A0ACC5Z103_9TELE</name>
<comment type="caution">
    <text evidence="1">The sequence shown here is derived from an EMBL/GenBank/DDBJ whole genome shotgun (WGS) entry which is preliminary data.</text>
</comment>
<feature type="non-terminal residue" evidence="1">
    <location>
        <position position="1"/>
    </location>
</feature>
<evidence type="ECO:0000313" key="1">
    <source>
        <dbReference type="EMBL" id="MCJ8741554.1"/>
    </source>
</evidence>
<evidence type="ECO:0000313" key="2">
    <source>
        <dbReference type="Proteomes" id="UP000830395"/>
    </source>
</evidence>
<protein>
    <submittedName>
        <fullName evidence="1">Uncharacterized protein</fullName>
    </submittedName>
</protein>
<reference evidence="1" key="1">
    <citation type="submission" date="2020-02" db="EMBL/GenBank/DDBJ databases">
        <title>Genome sequencing of the panga catfish, Pangasius djambal.</title>
        <authorList>
            <person name="Wen M."/>
            <person name="Zahm M."/>
            <person name="Roques C."/>
            <person name="Cabau C."/>
            <person name="Klopp C."/>
            <person name="Donnadieu C."/>
            <person name="Jouanno E."/>
            <person name="Avarre J.-C."/>
            <person name="Campet M."/>
            <person name="Ha T."/>
            <person name="Dugue R."/>
            <person name="Lampietro C."/>
            <person name="Louis A."/>
            <person name="Herpin A."/>
            <person name="Echchiki A."/>
            <person name="Berthelot C."/>
            <person name="Parey E."/>
            <person name="Roest-Crollius H."/>
            <person name="Braasch I."/>
            <person name="Postlethwait J.H."/>
            <person name="Bobe J."/>
            <person name="Montfort J."/>
            <person name="Bouchez O."/>
            <person name="Begum T."/>
            <person name="Schartl M."/>
            <person name="Gustiano R."/>
            <person name="Guiguen Y."/>
        </authorList>
    </citation>
    <scope>NUCLEOTIDE SEQUENCE</scope>
    <source>
        <strain evidence="1">Pdj_M5554</strain>
    </source>
</reference>